<dbReference type="EMBL" id="MBTA01000001">
    <property type="protein sequence ID" value="RKD20385.1"/>
    <property type="molecule type" value="Genomic_DNA"/>
</dbReference>
<dbReference type="Proteomes" id="UP000283433">
    <property type="component" value="Unassembled WGS sequence"/>
</dbReference>
<feature type="domain" description="NAD-dependent epimerase/dehydratase" evidence="1">
    <location>
        <begin position="2"/>
        <end position="222"/>
    </location>
</feature>
<proteinExistence type="predicted"/>
<name>A0A419SC36_9SPHI</name>
<dbReference type="Gene3D" id="3.40.50.720">
    <property type="entry name" value="NAD(P)-binding Rossmann-like Domain"/>
    <property type="match status" value="1"/>
</dbReference>
<reference evidence="2 3" key="1">
    <citation type="submission" date="2016-07" db="EMBL/GenBank/DDBJ databases">
        <title>Genome of Pelobium manganitolerans.</title>
        <authorList>
            <person name="Wu S."/>
            <person name="Wang G."/>
        </authorList>
    </citation>
    <scope>NUCLEOTIDE SEQUENCE [LARGE SCALE GENOMIC DNA]</scope>
    <source>
        <strain evidence="2 3">YS-25</strain>
    </source>
</reference>
<evidence type="ECO:0000259" key="1">
    <source>
        <dbReference type="Pfam" id="PF01370"/>
    </source>
</evidence>
<dbReference type="InterPro" id="IPR036291">
    <property type="entry name" value="NAD(P)-bd_dom_sf"/>
</dbReference>
<dbReference type="GO" id="GO:0004029">
    <property type="term" value="F:aldehyde dehydrogenase (NAD+) activity"/>
    <property type="evidence" value="ECO:0007669"/>
    <property type="project" value="TreeGrafter"/>
</dbReference>
<sequence length="324" mass="35420">MILVTGASGFLGAELVKQLLATESHVRCLKRKTSAIPKKLQAFSERIEWVEADILDFSDLEDAFDGVNQVYHCAALVSFDEKLKAQMLAVNAEGTANVVNLCLQFGVQKLVHVSSIAALGNGENGAAITEKSFWEGFEIKDAYAVSKYRAEMEVWRGMHEGLNAVIVNPSVIIGADAGTQGSGALFQTVKNGISFYTAGATGLVDVEDVARCMILLMHSSASRERYILNAENISYQKLFASIAKAYNLPAPSRLIKPWMLHLAWRFSAFAKLFLGKDLGLNKTVVKASQTQSLYDNSKIKAELNYRFIPLNESITKTANGIKSA</sequence>
<dbReference type="InterPro" id="IPR001509">
    <property type="entry name" value="Epimerase_deHydtase"/>
</dbReference>
<organism evidence="2 3">
    <name type="scientific">Pelobium manganitolerans</name>
    <dbReference type="NCBI Taxonomy" id="1842495"/>
    <lineage>
        <taxon>Bacteria</taxon>
        <taxon>Pseudomonadati</taxon>
        <taxon>Bacteroidota</taxon>
        <taxon>Sphingobacteriia</taxon>
        <taxon>Sphingobacteriales</taxon>
        <taxon>Sphingobacteriaceae</taxon>
        <taxon>Pelobium</taxon>
    </lineage>
</organism>
<protein>
    <submittedName>
        <fullName evidence="2">Nucleoside-diphosphate sugar epimerase</fullName>
    </submittedName>
</protein>
<dbReference type="OrthoDB" id="596910at2"/>
<dbReference type="PANTHER" id="PTHR48079:SF6">
    <property type="entry name" value="NAD(P)-BINDING DOMAIN-CONTAINING PROTEIN-RELATED"/>
    <property type="match status" value="1"/>
</dbReference>
<dbReference type="RefSeq" id="WP_120180301.1">
    <property type="nucleotide sequence ID" value="NZ_MBTA01000001.1"/>
</dbReference>
<keyword evidence="3" id="KW-1185">Reference proteome</keyword>
<dbReference type="PANTHER" id="PTHR48079">
    <property type="entry name" value="PROTEIN YEEZ"/>
    <property type="match status" value="1"/>
</dbReference>
<evidence type="ECO:0000313" key="3">
    <source>
        <dbReference type="Proteomes" id="UP000283433"/>
    </source>
</evidence>
<evidence type="ECO:0000313" key="2">
    <source>
        <dbReference type="EMBL" id="RKD20385.1"/>
    </source>
</evidence>
<comment type="caution">
    <text evidence="2">The sequence shown here is derived from an EMBL/GenBank/DDBJ whole genome shotgun (WGS) entry which is preliminary data.</text>
</comment>
<dbReference type="SUPFAM" id="SSF51735">
    <property type="entry name" value="NAD(P)-binding Rossmann-fold domains"/>
    <property type="match status" value="1"/>
</dbReference>
<dbReference type="AlphaFoldDB" id="A0A419SC36"/>
<dbReference type="InterPro" id="IPR051783">
    <property type="entry name" value="NAD(P)-dependent_oxidoreduct"/>
</dbReference>
<dbReference type="GO" id="GO:0005737">
    <property type="term" value="C:cytoplasm"/>
    <property type="evidence" value="ECO:0007669"/>
    <property type="project" value="TreeGrafter"/>
</dbReference>
<accession>A0A419SC36</accession>
<dbReference type="Pfam" id="PF01370">
    <property type="entry name" value="Epimerase"/>
    <property type="match status" value="1"/>
</dbReference>
<gene>
    <name evidence="2" type="ORF">BCY91_01850</name>
</gene>